<reference evidence="2 3" key="1">
    <citation type="journal article" date="2024" name="BMC Genomics">
        <title>De novo assembly and annotation of Popillia japonica's genome with initial clues to its potential as an invasive pest.</title>
        <authorList>
            <person name="Cucini C."/>
            <person name="Boschi S."/>
            <person name="Funari R."/>
            <person name="Cardaioli E."/>
            <person name="Iannotti N."/>
            <person name="Marturano G."/>
            <person name="Paoli F."/>
            <person name="Bruttini M."/>
            <person name="Carapelli A."/>
            <person name="Frati F."/>
            <person name="Nardi F."/>
        </authorList>
    </citation>
    <scope>NUCLEOTIDE SEQUENCE [LARGE SCALE GENOMIC DNA]</scope>
    <source>
        <strain evidence="2">DMR45628</strain>
    </source>
</reference>
<name>A0AAW1JH72_POPJA</name>
<gene>
    <name evidence="2" type="ORF">QE152_g29674</name>
</gene>
<proteinExistence type="predicted"/>
<keyword evidence="1" id="KW-1133">Transmembrane helix</keyword>
<keyword evidence="1" id="KW-0812">Transmembrane</keyword>
<evidence type="ECO:0000313" key="3">
    <source>
        <dbReference type="Proteomes" id="UP001458880"/>
    </source>
</evidence>
<feature type="transmembrane region" description="Helical" evidence="1">
    <location>
        <begin position="29"/>
        <end position="53"/>
    </location>
</feature>
<dbReference type="EMBL" id="JASPKY010000381">
    <property type="protein sequence ID" value="KAK9702862.1"/>
    <property type="molecule type" value="Genomic_DNA"/>
</dbReference>
<accession>A0AAW1JH72</accession>
<evidence type="ECO:0000313" key="2">
    <source>
        <dbReference type="EMBL" id="KAK9702862.1"/>
    </source>
</evidence>
<sequence>MENIYKVKIRTNPDPRGLYPSERRYSASIVLGLSVFHIIFCIIALAFALLSFLHASTTEEDEIAQQLTPTNISYNVKPSYLENIEEDRTRDVIDTVHSITRFYLILTTLLLTTGCLFAGLTGLLAWKRWYIDNNIKWFFATSLLASVLSMISIICAVVTIVLVSHKLSILNHSRVKIHLHIHVLLLSIIELIFSVISTVIAFAGMKNNYPDEIVIPNGGGKIEVNTVMKGNKKSKISPPDIINHFHMTEKFAKYFPKRDNNYLPKAESNSEYQERVRKFLSSETTENSVTRY</sequence>
<feature type="transmembrane region" description="Helical" evidence="1">
    <location>
        <begin position="183"/>
        <end position="203"/>
    </location>
</feature>
<feature type="transmembrane region" description="Helical" evidence="1">
    <location>
        <begin position="138"/>
        <end position="163"/>
    </location>
</feature>
<dbReference type="Proteomes" id="UP001458880">
    <property type="component" value="Unassembled WGS sequence"/>
</dbReference>
<protein>
    <submittedName>
        <fullName evidence="2">Uncharacterized protein</fullName>
    </submittedName>
</protein>
<feature type="transmembrane region" description="Helical" evidence="1">
    <location>
        <begin position="102"/>
        <end position="126"/>
    </location>
</feature>
<keyword evidence="3" id="KW-1185">Reference proteome</keyword>
<dbReference type="AlphaFoldDB" id="A0AAW1JH72"/>
<comment type="caution">
    <text evidence="2">The sequence shown here is derived from an EMBL/GenBank/DDBJ whole genome shotgun (WGS) entry which is preliminary data.</text>
</comment>
<evidence type="ECO:0000256" key="1">
    <source>
        <dbReference type="SAM" id="Phobius"/>
    </source>
</evidence>
<organism evidence="2 3">
    <name type="scientific">Popillia japonica</name>
    <name type="common">Japanese beetle</name>
    <dbReference type="NCBI Taxonomy" id="7064"/>
    <lineage>
        <taxon>Eukaryota</taxon>
        <taxon>Metazoa</taxon>
        <taxon>Ecdysozoa</taxon>
        <taxon>Arthropoda</taxon>
        <taxon>Hexapoda</taxon>
        <taxon>Insecta</taxon>
        <taxon>Pterygota</taxon>
        <taxon>Neoptera</taxon>
        <taxon>Endopterygota</taxon>
        <taxon>Coleoptera</taxon>
        <taxon>Polyphaga</taxon>
        <taxon>Scarabaeiformia</taxon>
        <taxon>Scarabaeidae</taxon>
        <taxon>Rutelinae</taxon>
        <taxon>Popillia</taxon>
    </lineage>
</organism>
<keyword evidence="1" id="KW-0472">Membrane</keyword>